<accession>A0A6G0Y504</accession>
<evidence type="ECO:0000313" key="2">
    <source>
        <dbReference type="Proteomes" id="UP000478052"/>
    </source>
</evidence>
<dbReference type="AlphaFoldDB" id="A0A6G0Y504"/>
<protein>
    <submittedName>
        <fullName evidence="1">Uncharacterized protein</fullName>
    </submittedName>
</protein>
<dbReference type="OrthoDB" id="6624406at2759"/>
<evidence type="ECO:0000313" key="1">
    <source>
        <dbReference type="EMBL" id="KAF0749099.1"/>
    </source>
</evidence>
<dbReference type="Proteomes" id="UP000478052">
    <property type="component" value="Unassembled WGS sequence"/>
</dbReference>
<name>A0A6G0Y504_APHCR</name>
<dbReference type="EMBL" id="VUJU01006223">
    <property type="protein sequence ID" value="KAF0749099.1"/>
    <property type="molecule type" value="Genomic_DNA"/>
</dbReference>
<dbReference type="PANTHER" id="PTHR31511:SF12">
    <property type="entry name" value="RHO TERMINATION FACTOR N-TERMINAL DOMAIN-CONTAINING PROTEIN"/>
    <property type="match status" value="1"/>
</dbReference>
<comment type="caution">
    <text evidence="1">The sequence shown here is derived from an EMBL/GenBank/DDBJ whole genome shotgun (WGS) entry which is preliminary data.</text>
</comment>
<proteinExistence type="predicted"/>
<organism evidence="1 2">
    <name type="scientific">Aphis craccivora</name>
    <name type="common">Cowpea aphid</name>
    <dbReference type="NCBI Taxonomy" id="307492"/>
    <lineage>
        <taxon>Eukaryota</taxon>
        <taxon>Metazoa</taxon>
        <taxon>Ecdysozoa</taxon>
        <taxon>Arthropoda</taxon>
        <taxon>Hexapoda</taxon>
        <taxon>Insecta</taxon>
        <taxon>Pterygota</taxon>
        <taxon>Neoptera</taxon>
        <taxon>Paraneoptera</taxon>
        <taxon>Hemiptera</taxon>
        <taxon>Sternorrhyncha</taxon>
        <taxon>Aphidomorpha</taxon>
        <taxon>Aphidoidea</taxon>
        <taxon>Aphididae</taxon>
        <taxon>Aphidini</taxon>
        <taxon>Aphis</taxon>
        <taxon>Aphis</taxon>
    </lineage>
</organism>
<reference evidence="1 2" key="1">
    <citation type="submission" date="2019-08" db="EMBL/GenBank/DDBJ databases">
        <title>Whole genome of Aphis craccivora.</title>
        <authorList>
            <person name="Voronova N.V."/>
            <person name="Shulinski R.S."/>
            <person name="Bandarenka Y.V."/>
            <person name="Zhorov D.G."/>
            <person name="Warner D."/>
        </authorList>
    </citation>
    <scope>NUCLEOTIDE SEQUENCE [LARGE SCALE GENOMIC DNA]</scope>
    <source>
        <strain evidence="1">180601</strain>
        <tissue evidence="1">Whole Body</tissue>
    </source>
</reference>
<keyword evidence="2" id="KW-1185">Reference proteome</keyword>
<gene>
    <name evidence="1" type="ORF">FWK35_00014161</name>
</gene>
<dbReference type="PANTHER" id="PTHR31511">
    <property type="entry name" value="PROTEIN CBG23764"/>
    <property type="match status" value="1"/>
</dbReference>
<sequence length="181" mass="21363">MVKTPGFIEIFSSANRKIVWFYVKNIYNVQYYPDFFRSLEPELNQIIKTRVQQGAIKFNLKLEATYNRPNVHNSSENQAVFIKLLTEEEVYTSRKSRFTIESIDRLLLAVYKYTPMGGSSYIQLPNVDQQCFKWAVIAKHVTGENKFRIGKNYRQHEDKYNFNGLSFPTYLSDITKFEKNN</sequence>